<dbReference type="InterPro" id="IPR000182">
    <property type="entry name" value="GNAT_dom"/>
</dbReference>
<dbReference type="OrthoDB" id="9785602at2"/>
<evidence type="ECO:0000313" key="2">
    <source>
        <dbReference type="EMBL" id="SHK34296.1"/>
    </source>
</evidence>
<keyword evidence="2" id="KW-0808">Transferase</keyword>
<dbReference type="InterPro" id="IPR016181">
    <property type="entry name" value="Acyl_CoA_acyltransferase"/>
</dbReference>
<feature type="domain" description="N-acetyltransferase" evidence="1">
    <location>
        <begin position="10"/>
        <end position="174"/>
    </location>
</feature>
<evidence type="ECO:0000259" key="1">
    <source>
        <dbReference type="PROSITE" id="PS51186"/>
    </source>
</evidence>
<reference evidence="2 3" key="1">
    <citation type="submission" date="2016-11" db="EMBL/GenBank/DDBJ databases">
        <authorList>
            <person name="Jaros S."/>
            <person name="Januszkiewicz K."/>
            <person name="Wedrychowicz H."/>
        </authorList>
    </citation>
    <scope>NUCLEOTIDE SEQUENCE [LARGE SCALE GENOMIC DNA]</scope>
    <source>
        <strain evidence="2 3">DSM 15929</strain>
    </source>
</reference>
<protein>
    <submittedName>
        <fullName evidence="2">Ribosomal-protein-alanine N-acetyltransferase</fullName>
    </submittedName>
</protein>
<dbReference type="InterPro" id="IPR051531">
    <property type="entry name" value="N-acetyltransferase"/>
</dbReference>
<accession>A0A1M6RP97</accession>
<proteinExistence type="predicted"/>
<sequence>MDYIFETEHLGIRKFEIEDAQCLYENHLESEVKKWIPNESYADIEETQEAINFYINCVNNKQLPYVLAVELKETGELIGDTGVNEVEGNPDEVEIGYGICKKHSGKGYATEVLRSMSEFIAETFKINVLYGRVMHGNNASIRVLEKNGYKFAKEEFGAEDDPYGNGMFIYKKDC</sequence>
<gene>
    <name evidence="2" type="ORF">SAMN02745136_02250</name>
</gene>
<dbReference type="PANTHER" id="PTHR43792:SF1">
    <property type="entry name" value="N-ACETYLTRANSFERASE DOMAIN-CONTAINING PROTEIN"/>
    <property type="match status" value="1"/>
</dbReference>
<dbReference type="Pfam" id="PF13302">
    <property type="entry name" value="Acetyltransf_3"/>
    <property type="match status" value="1"/>
</dbReference>
<dbReference type="Proteomes" id="UP000184386">
    <property type="component" value="Unassembled WGS sequence"/>
</dbReference>
<dbReference type="GO" id="GO:0016747">
    <property type="term" value="F:acyltransferase activity, transferring groups other than amino-acyl groups"/>
    <property type="evidence" value="ECO:0007669"/>
    <property type="project" value="InterPro"/>
</dbReference>
<dbReference type="RefSeq" id="WP_073275881.1">
    <property type="nucleotide sequence ID" value="NZ_FRAC01000011.1"/>
</dbReference>
<evidence type="ECO:0000313" key="3">
    <source>
        <dbReference type="Proteomes" id="UP000184386"/>
    </source>
</evidence>
<dbReference type="AlphaFoldDB" id="A0A1M6RP97"/>
<organism evidence="2 3">
    <name type="scientific">Anaerocolumna jejuensis DSM 15929</name>
    <dbReference type="NCBI Taxonomy" id="1121322"/>
    <lineage>
        <taxon>Bacteria</taxon>
        <taxon>Bacillati</taxon>
        <taxon>Bacillota</taxon>
        <taxon>Clostridia</taxon>
        <taxon>Lachnospirales</taxon>
        <taxon>Lachnospiraceae</taxon>
        <taxon>Anaerocolumna</taxon>
    </lineage>
</organism>
<dbReference type="PANTHER" id="PTHR43792">
    <property type="entry name" value="GNAT FAMILY, PUTATIVE (AFU_ORTHOLOGUE AFUA_3G00765)-RELATED-RELATED"/>
    <property type="match status" value="1"/>
</dbReference>
<dbReference type="SUPFAM" id="SSF55729">
    <property type="entry name" value="Acyl-CoA N-acyltransferases (Nat)"/>
    <property type="match status" value="1"/>
</dbReference>
<dbReference type="EMBL" id="FRAC01000011">
    <property type="protein sequence ID" value="SHK34296.1"/>
    <property type="molecule type" value="Genomic_DNA"/>
</dbReference>
<keyword evidence="3" id="KW-1185">Reference proteome</keyword>
<dbReference type="Gene3D" id="3.40.630.30">
    <property type="match status" value="1"/>
</dbReference>
<dbReference type="PROSITE" id="PS51186">
    <property type="entry name" value="GNAT"/>
    <property type="match status" value="1"/>
</dbReference>
<name>A0A1M6RP97_9FIRM</name>
<dbReference type="STRING" id="1121322.SAMN02745136_02250"/>